<reference evidence="2" key="1">
    <citation type="submission" date="2021-02" db="EMBL/GenBank/DDBJ databases">
        <title>Infant gut strain persistence is associated with maternal origin, phylogeny, and functional potential including surface adhesion and iron acquisition.</title>
        <authorList>
            <person name="Lou Y.C."/>
        </authorList>
    </citation>
    <scope>NUCLEOTIDE SEQUENCE</scope>
    <source>
        <strain evidence="2">L2_039_000G1_dasL2_039_000G1_concoct_11</strain>
    </source>
</reference>
<dbReference type="Pfam" id="PF00395">
    <property type="entry name" value="SLH"/>
    <property type="match status" value="3"/>
</dbReference>
<dbReference type="Proteomes" id="UP000727506">
    <property type="component" value="Unassembled WGS sequence"/>
</dbReference>
<feature type="domain" description="SLH" evidence="1">
    <location>
        <begin position="319"/>
        <end position="383"/>
    </location>
</feature>
<organism evidence="2 3">
    <name type="scientific">Slackia piriformis</name>
    <dbReference type="NCBI Taxonomy" id="626934"/>
    <lineage>
        <taxon>Bacteria</taxon>
        <taxon>Bacillati</taxon>
        <taxon>Actinomycetota</taxon>
        <taxon>Coriobacteriia</taxon>
        <taxon>Eggerthellales</taxon>
        <taxon>Eggerthellaceae</taxon>
        <taxon>Slackia</taxon>
    </lineage>
</organism>
<gene>
    <name evidence="2" type="ORF">KH142_01080</name>
</gene>
<protein>
    <submittedName>
        <fullName evidence="2">S-layer homology domain-containing protein</fullName>
    </submittedName>
</protein>
<dbReference type="PROSITE" id="PS51272">
    <property type="entry name" value="SLH"/>
    <property type="match status" value="3"/>
</dbReference>
<proteinExistence type="predicted"/>
<dbReference type="InterPro" id="IPR001119">
    <property type="entry name" value="SLH_dom"/>
</dbReference>
<feature type="domain" description="SLH" evidence="1">
    <location>
        <begin position="385"/>
        <end position="452"/>
    </location>
</feature>
<comment type="caution">
    <text evidence="2">The sequence shown here is derived from an EMBL/GenBank/DDBJ whole genome shotgun (WGS) entry which is preliminary data.</text>
</comment>
<dbReference type="EMBL" id="JAGZSV010000008">
    <property type="protein sequence ID" value="MBS6940082.1"/>
    <property type="molecule type" value="Genomic_DNA"/>
</dbReference>
<accession>A0A943YY85</accession>
<evidence type="ECO:0000259" key="1">
    <source>
        <dbReference type="PROSITE" id="PS51272"/>
    </source>
</evidence>
<name>A0A943YY85_9ACTN</name>
<evidence type="ECO:0000313" key="2">
    <source>
        <dbReference type="EMBL" id="MBS6940082.1"/>
    </source>
</evidence>
<evidence type="ECO:0000313" key="3">
    <source>
        <dbReference type="Proteomes" id="UP000727506"/>
    </source>
</evidence>
<sequence>MLCTPTLALAAEEDASADLAGATTAAPAASSEIVSVEALPRVIMPGDDARLEVQAAPGTTVTAVWLESVDEGTSWKLEASPMGNNRFRCEIDPPEGVLWPDMWQAKRVCFVDSRGVEGEVWNRCYSVESQGKLTMDMDSSCFAIYAPDNSAVDVIYELMGEYPGLYGPYTSDTDVVEWVIADESILRLDSIERIKYDDGTCQPLVRFTPIAVGRTGVYCLVNGDLRRATCVSVTSSGFIDMSQIEIRLPDDSYDYTGEPVCPKPVVSFEGRVFEEGVDYTLSYENNIEPGTATVIVKAIGGAFAGVKEVNFRIVDRNLELQDFLDVAPGSWYYEPVMYAASYGLVQGYGDTGFFGPDDTLTRAQAAVILCRYFTPEMDLDHYQDNRTGMADVEGYTWYTNAANWAVGTGVIGGRVHPDGTASFDPHDTITREELCTMVARAASSFRGADIAGADWSDMLSTQGHDEVSSWASESVAWCMDNGVVNGVSEPDGRHVRPQGVVTRATMAQVMMNAIEGGVM</sequence>
<dbReference type="AlphaFoldDB" id="A0A943YY85"/>
<feature type="domain" description="SLH" evidence="1">
    <location>
        <begin position="458"/>
        <end position="519"/>
    </location>
</feature>